<dbReference type="PANTHER" id="PTHR38030:SF2">
    <property type="entry name" value="PROTOPORPHYRINOGEN IX DEHYDROGENASE [QUINONE]"/>
    <property type="match status" value="1"/>
</dbReference>
<dbReference type="EMBL" id="ML975167">
    <property type="protein sequence ID" value="KAF1810158.1"/>
    <property type="molecule type" value="Genomic_DNA"/>
</dbReference>
<dbReference type="PANTHER" id="PTHR38030">
    <property type="entry name" value="PROTOPORPHYRINOGEN IX DEHYDROGENASE [MENAQUINONE]"/>
    <property type="match status" value="1"/>
</dbReference>
<feature type="domain" description="Flavodoxin" evidence="1">
    <location>
        <begin position="4"/>
        <end position="146"/>
    </location>
</feature>
<dbReference type="InterPro" id="IPR029039">
    <property type="entry name" value="Flavoprotein-like_sf"/>
</dbReference>
<dbReference type="Pfam" id="PF12724">
    <property type="entry name" value="Flavodoxin_5"/>
    <property type="match status" value="1"/>
</dbReference>
<name>A0A6G1FWP6_9PEZI</name>
<dbReference type="GO" id="GO:0070819">
    <property type="term" value="F:menaquinone-dependent protoporphyrinogen oxidase activity"/>
    <property type="evidence" value="ECO:0007669"/>
    <property type="project" value="TreeGrafter"/>
</dbReference>
<keyword evidence="3" id="KW-1185">Reference proteome</keyword>
<dbReference type="InterPro" id="IPR052200">
    <property type="entry name" value="Protoporphyrinogen_IX_DH"/>
</dbReference>
<organism evidence="2">
    <name type="scientific">Eremomyces bilateralis CBS 781.70</name>
    <dbReference type="NCBI Taxonomy" id="1392243"/>
    <lineage>
        <taxon>Eukaryota</taxon>
        <taxon>Fungi</taxon>
        <taxon>Dikarya</taxon>
        <taxon>Ascomycota</taxon>
        <taxon>Pezizomycotina</taxon>
        <taxon>Dothideomycetes</taxon>
        <taxon>Dothideomycetes incertae sedis</taxon>
        <taxon>Eremomycetales</taxon>
        <taxon>Eremomycetaceae</taxon>
        <taxon>Eremomyces</taxon>
    </lineage>
</organism>
<evidence type="ECO:0000313" key="2">
    <source>
        <dbReference type="EMBL" id="KAF1810158.1"/>
    </source>
</evidence>
<reference evidence="4" key="2">
    <citation type="submission" date="2020-04" db="EMBL/GenBank/DDBJ databases">
        <authorList>
            <consortium name="NCBI Genome Project"/>
        </authorList>
    </citation>
    <scope>NUCLEOTIDE SEQUENCE</scope>
    <source>
        <strain evidence="4">CBS 781.70</strain>
    </source>
</reference>
<gene>
    <name evidence="2 4" type="ORF">P152DRAFT_101100</name>
</gene>
<dbReference type="GO" id="GO:0010181">
    <property type="term" value="F:FMN binding"/>
    <property type="evidence" value="ECO:0007669"/>
    <property type="project" value="TreeGrafter"/>
</dbReference>
<reference evidence="2 4" key="1">
    <citation type="submission" date="2020-01" db="EMBL/GenBank/DDBJ databases">
        <authorList>
            <consortium name="DOE Joint Genome Institute"/>
            <person name="Haridas S."/>
            <person name="Albert R."/>
            <person name="Binder M."/>
            <person name="Bloem J."/>
            <person name="Labutti K."/>
            <person name="Salamov A."/>
            <person name="Andreopoulos B."/>
            <person name="Baker S.E."/>
            <person name="Barry K."/>
            <person name="Bills G."/>
            <person name="Bluhm B.H."/>
            <person name="Cannon C."/>
            <person name="Castanera R."/>
            <person name="Culley D.E."/>
            <person name="Daum C."/>
            <person name="Ezra D."/>
            <person name="Gonzalez J.B."/>
            <person name="Henrissat B."/>
            <person name="Kuo A."/>
            <person name="Liang C."/>
            <person name="Lipzen A."/>
            <person name="Lutzoni F."/>
            <person name="Magnuson J."/>
            <person name="Mondo S."/>
            <person name="Nolan M."/>
            <person name="Ohm R."/>
            <person name="Pangilinan J."/>
            <person name="Park H.-J."/>
            <person name="Ramirez L."/>
            <person name="Alfaro M."/>
            <person name="Sun H."/>
            <person name="Tritt A."/>
            <person name="Yoshinaga Y."/>
            <person name="Zwiers L.-H."/>
            <person name="Turgeon B.G."/>
            <person name="Goodwin S.B."/>
            <person name="Spatafora J.W."/>
            <person name="Crous P.W."/>
            <person name="Grigoriev I.V."/>
        </authorList>
    </citation>
    <scope>NUCLEOTIDE SEQUENCE</scope>
    <source>
        <strain evidence="2 4">CBS 781.70</strain>
    </source>
</reference>
<evidence type="ECO:0000259" key="1">
    <source>
        <dbReference type="Pfam" id="PF12724"/>
    </source>
</evidence>
<dbReference type="RefSeq" id="XP_033531789.1">
    <property type="nucleotide sequence ID" value="XM_033673556.1"/>
</dbReference>
<dbReference type="GeneID" id="54414126"/>
<dbReference type="InterPro" id="IPR026816">
    <property type="entry name" value="Flavodoxin_dom"/>
</dbReference>
<proteinExistence type="predicted"/>
<sequence>MSVLIAYATSRGSTGEIANRIASRLETFIKPVTCLPVSEVQPGSLPSYSVIVVASAIHAGSWINPGHCFVRTNKAVLQSKPVWAFSVGMPPTDEEHAAEEKAVAASLRKDLPDLRGHTLFQGAFFKEDMPWWMGMFIRFIPKERQKWGDARNWEEIEGWADKLRNEVKALNKS</sequence>
<accession>A0A6G1FWP6</accession>
<dbReference type="Proteomes" id="UP000504638">
    <property type="component" value="Unplaced"/>
</dbReference>
<dbReference type="AlphaFoldDB" id="A0A6G1FWP6"/>
<evidence type="ECO:0000313" key="3">
    <source>
        <dbReference type="Proteomes" id="UP000504638"/>
    </source>
</evidence>
<reference evidence="4" key="3">
    <citation type="submission" date="2025-04" db="UniProtKB">
        <authorList>
            <consortium name="RefSeq"/>
        </authorList>
    </citation>
    <scope>IDENTIFICATION</scope>
    <source>
        <strain evidence="4">CBS 781.70</strain>
    </source>
</reference>
<protein>
    <recommendedName>
        <fullName evidence="1">Flavodoxin domain-containing protein</fullName>
    </recommendedName>
</protein>
<dbReference type="GO" id="GO:0006783">
    <property type="term" value="P:heme biosynthetic process"/>
    <property type="evidence" value="ECO:0007669"/>
    <property type="project" value="TreeGrafter"/>
</dbReference>
<dbReference type="OrthoDB" id="3505753at2759"/>
<dbReference type="SUPFAM" id="SSF52218">
    <property type="entry name" value="Flavoproteins"/>
    <property type="match status" value="1"/>
</dbReference>
<dbReference type="Gene3D" id="3.40.50.360">
    <property type="match status" value="1"/>
</dbReference>
<evidence type="ECO:0000313" key="4">
    <source>
        <dbReference type="RefSeq" id="XP_033531789.1"/>
    </source>
</evidence>